<keyword evidence="10" id="KW-1185">Reference proteome</keyword>
<dbReference type="RefSeq" id="WP_089273139.1">
    <property type="nucleotide sequence ID" value="NZ_FZOC01000002.1"/>
</dbReference>
<evidence type="ECO:0000313" key="9">
    <source>
        <dbReference type="EMBL" id="SNR81012.1"/>
    </source>
</evidence>
<organism evidence="9 10">
    <name type="scientific">Humidesulfovibrio mexicanus</name>
    <dbReference type="NCBI Taxonomy" id="147047"/>
    <lineage>
        <taxon>Bacteria</taxon>
        <taxon>Pseudomonadati</taxon>
        <taxon>Thermodesulfobacteriota</taxon>
        <taxon>Desulfovibrionia</taxon>
        <taxon>Desulfovibrionales</taxon>
        <taxon>Desulfovibrionaceae</taxon>
        <taxon>Humidesulfovibrio</taxon>
    </lineage>
</organism>
<accession>A0A238ZD57</accession>
<proteinExistence type="inferred from homology"/>
<keyword evidence="3 6" id="KW-0378">Hydrolase</keyword>
<dbReference type="GO" id="GO:0046872">
    <property type="term" value="F:metal ion binding"/>
    <property type="evidence" value="ECO:0007669"/>
    <property type="project" value="UniProtKB-KW"/>
</dbReference>
<evidence type="ECO:0000256" key="1">
    <source>
        <dbReference type="ARBA" id="ARBA00022670"/>
    </source>
</evidence>
<evidence type="ECO:0000259" key="8">
    <source>
        <dbReference type="Pfam" id="PF01435"/>
    </source>
</evidence>
<evidence type="ECO:0000256" key="3">
    <source>
        <dbReference type="ARBA" id="ARBA00022801"/>
    </source>
</evidence>
<sequence>MNRRAFILGLAATALPAALPGSAMAGFLDSIMDPASKESKLLSGAVSVLSSTQQMDYKNERLIGERLAVEGLRRYGMPVQNKGLQHYVNLVGMAVAVNSPRPNIPYRFVVVDSEVQNAFACPGGIIFVTQALVGTMTTEAQLAGILAHEVGHVSLRHALKSIQRAQFFSGVGKITAATMKGDKGAQFENMINDLQNVLFDKGLDQNMEYEADASAMQTAYRTGYTPAGITETLQALQKLEAKSTKKGSWFSTHPPLPSRIAKNQAAMRQYPDAATLAVLPDRFAAQTK</sequence>
<dbReference type="Pfam" id="PF01435">
    <property type="entry name" value="Peptidase_M48"/>
    <property type="match status" value="1"/>
</dbReference>
<dbReference type="Proteomes" id="UP000198324">
    <property type="component" value="Unassembled WGS sequence"/>
</dbReference>
<keyword evidence="5 6" id="KW-0482">Metalloprotease</keyword>
<evidence type="ECO:0000256" key="2">
    <source>
        <dbReference type="ARBA" id="ARBA00022723"/>
    </source>
</evidence>
<dbReference type="GO" id="GO:0051603">
    <property type="term" value="P:proteolysis involved in protein catabolic process"/>
    <property type="evidence" value="ECO:0007669"/>
    <property type="project" value="TreeGrafter"/>
</dbReference>
<evidence type="ECO:0000256" key="4">
    <source>
        <dbReference type="ARBA" id="ARBA00022833"/>
    </source>
</evidence>
<keyword evidence="7" id="KW-0732">Signal</keyword>
<keyword evidence="4 6" id="KW-0862">Zinc</keyword>
<feature type="chain" id="PRO_5012241000" evidence="7">
    <location>
        <begin position="26"/>
        <end position="288"/>
    </location>
</feature>
<dbReference type="PANTHER" id="PTHR22726">
    <property type="entry name" value="METALLOENDOPEPTIDASE OMA1"/>
    <property type="match status" value="1"/>
</dbReference>
<name>A0A238ZD57_9BACT</name>
<gene>
    <name evidence="9" type="ORF">SAMN04488503_1427</name>
</gene>
<dbReference type="GO" id="GO:0004222">
    <property type="term" value="F:metalloendopeptidase activity"/>
    <property type="evidence" value="ECO:0007669"/>
    <property type="project" value="InterPro"/>
</dbReference>
<keyword evidence="2" id="KW-0479">Metal-binding</keyword>
<comment type="cofactor">
    <cofactor evidence="6">
        <name>Zn(2+)</name>
        <dbReference type="ChEBI" id="CHEBI:29105"/>
    </cofactor>
    <text evidence="6">Binds 1 zinc ion per subunit.</text>
</comment>
<dbReference type="Gene3D" id="3.30.2010.10">
    <property type="entry name" value="Metalloproteases ('zincins'), catalytic domain"/>
    <property type="match status" value="1"/>
</dbReference>
<evidence type="ECO:0000313" key="10">
    <source>
        <dbReference type="Proteomes" id="UP000198324"/>
    </source>
</evidence>
<keyword evidence="1 6" id="KW-0645">Protease</keyword>
<protein>
    <submittedName>
        <fullName evidence="9">Peptidase family M48</fullName>
    </submittedName>
</protein>
<reference evidence="9 10" key="1">
    <citation type="submission" date="2017-06" db="EMBL/GenBank/DDBJ databases">
        <authorList>
            <person name="Kim H.J."/>
            <person name="Triplett B.A."/>
        </authorList>
    </citation>
    <scope>NUCLEOTIDE SEQUENCE [LARGE SCALE GENOMIC DNA]</scope>
    <source>
        <strain evidence="9 10">DSM 13116</strain>
    </source>
</reference>
<dbReference type="InterPro" id="IPR051156">
    <property type="entry name" value="Mito/Outer_Membr_Metalloprot"/>
</dbReference>
<comment type="similarity">
    <text evidence="6">Belongs to the peptidase M48 family.</text>
</comment>
<evidence type="ECO:0000256" key="7">
    <source>
        <dbReference type="SAM" id="SignalP"/>
    </source>
</evidence>
<dbReference type="PANTHER" id="PTHR22726:SF1">
    <property type="entry name" value="METALLOENDOPEPTIDASE OMA1, MITOCHONDRIAL"/>
    <property type="match status" value="1"/>
</dbReference>
<dbReference type="OrthoDB" id="9810445at2"/>
<dbReference type="EMBL" id="FZOC01000002">
    <property type="protein sequence ID" value="SNR81012.1"/>
    <property type="molecule type" value="Genomic_DNA"/>
</dbReference>
<dbReference type="InterPro" id="IPR001915">
    <property type="entry name" value="Peptidase_M48"/>
</dbReference>
<evidence type="ECO:0000256" key="6">
    <source>
        <dbReference type="RuleBase" id="RU003983"/>
    </source>
</evidence>
<dbReference type="GO" id="GO:0016020">
    <property type="term" value="C:membrane"/>
    <property type="evidence" value="ECO:0007669"/>
    <property type="project" value="TreeGrafter"/>
</dbReference>
<feature type="domain" description="Peptidase M48" evidence="8">
    <location>
        <begin position="89"/>
        <end position="262"/>
    </location>
</feature>
<dbReference type="AlphaFoldDB" id="A0A238ZD57"/>
<evidence type="ECO:0000256" key="5">
    <source>
        <dbReference type="ARBA" id="ARBA00023049"/>
    </source>
</evidence>
<feature type="signal peptide" evidence="7">
    <location>
        <begin position="1"/>
        <end position="25"/>
    </location>
</feature>